<reference evidence="4" key="3">
    <citation type="submission" date="2015-04" db="UniProtKB">
        <authorList>
            <consortium name="EnsemblPlants"/>
        </authorList>
    </citation>
    <scope>IDENTIFICATION</scope>
    <source>
        <strain evidence="4">cv. Jemalong A17</strain>
    </source>
</reference>
<dbReference type="InterPro" id="IPR035979">
    <property type="entry name" value="RBD_domain_sf"/>
</dbReference>
<dbReference type="GO" id="GO:0003729">
    <property type="term" value="F:mRNA binding"/>
    <property type="evidence" value="ECO:0000318"/>
    <property type="project" value="GO_Central"/>
</dbReference>
<evidence type="ECO:0000259" key="2">
    <source>
        <dbReference type="Pfam" id="PF00076"/>
    </source>
</evidence>
<feature type="region of interest" description="Disordered" evidence="1">
    <location>
        <begin position="280"/>
        <end position="306"/>
    </location>
</feature>
<accession>A0A072VKI0</accession>
<dbReference type="EMBL" id="CM001217">
    <property type="protein sequence ID" value="KEH42136.1"/>
    <property type="molecule type" value="Genomic_DNA"/>
</dbReference>
<reference evidence="3 5" key="2">
    <citation type="journal article" date="2014" name="BMC Genomics">
        <title>An improved genome release (version Mt4.0) for the model legume Medicago truncatula.</title>
        <authorList>
            <person name="Tang H."/>
            <person name="Krishnakumar V."/>
            <person name="Bidwell S."/>
            <person name="Rosen B."/>
            <person name="Chan A."/>
            <person name="Zhou S."/>
            <person name="Gentzbittel L."/>
            <person name="Childs K.L."/>
            <person name="Yandell M."/>
            <person name="Gundlach H."/>
            <person name="Mayer K.F."/>
            <person name="Schwartz D.C."/>
            <person name="Town C.D."/>
        </authorList>
    </citation>
    <scope>GENOME REANNOTATION</scope>
    <source>
        <strain evidence="3">A17</strain>
        <strain evidence="4 5">cv. Jemalong A17</strain>
    </source>
</reference>
<evidence type="ECO:0000313" key="3">
    <source>
        <dbReference type="EMBL" id="KEH42136.1"/>
    </source>
</evidence>
<dbReference type="GO" id="GO:0016607">
    <property type="term" value="C:nuclear speck"/>
    <property type="evidence" value="ECO:0000318"/>
    <property type="project" value="GO_Central"/>
</dbReference>
<feature type="domain" description="RRM" evidence="2">
    <location>
        <begin position="204"/>
        <end position="268"/>
    </location>
</feature>
<dbReference type="EnsemblPlants" id="KEH42136">
    <property type="protein sequence ID" value="KEH42136"/>
    <property type="gene ID" value="MTR_1g062580"/>
</dbReference>
<dbReference type="InterPro" id="IPR000504">
    <property type="entry name" value="RRM_dom"/>
</dbReference>
<feature type="compositionally biased region" description="Low complexity" evidence="1">
    <location>
        <begin position="168"/>
        <end position="177"/>
    </location>
</feature>
<keyword evidence="5" id="KW-1185">Reference proteome</keyword>
<dbReference type="Pfam" id="PF00076">
    <property type="entry name" value="RRM_1"/>
    <property type="match status" value="1"/>
</dbReference>
<evidence type="ECO:0000256" key="1">
    <source>
        <dbReference type="SAM" id="MobiDB-lite"/>
    </source>
</evidence>
<feature type="region of interest" description="Disordered" evidence="1">
    <location>
        <begin position="667"/>
        <end position="696"/>
    </location>
</feature>
<dbReference type="CDD" id="cd00590">
    <property type="entry name" value="RRM_SF"/>
    <property type="match status" value="1"/>
</dbReference>
<dbReference type="PANTHER" id="PTHR34427:SF5">
    <property type="entry name" value="DUF4283 DOMAIN-CONTAINING PROTEIN"/>
    <property type="match status" value="1"/>
</dbReference>
<proteinExistence type="predicted"/>
<gene>
    <name evidence="3" type="ordered locus">MTR_1g062580</name>
</gene>
<feature type="compositionally biased region" description="Basic residues" evidence="1">
    <location>
        <begin position="102"/>
        <end position="117"/>
    </location>
</feature>
<dbReference type="Proteomes" id="UP000002051">
    <property type="component" value="Unassembled WGS sequence"/>
</dbReference>
<name>A0A072VKI0_MEDTR</name>
<dbReference type="InterPro" id="IPR012677">
    <property type="entry name" value="Nucleotide-bd_a/b_plait_sf"/>
</dbReference>
<dbReference type="Gene3D" id="3.30.70.330">
    <property type="match status" value="1"/>
</dbReference>
<dbReference type="HOGENOM" id="CLU_018999_0_0_1"/>
<dbReference type="PANTHER" id="PTHR34427">
    <property type="entry name" value="DUF4283 DOMAIN PROTEIN"/>
    <property type="match status" value="1"/>
</dbReference>
<protein>
    <submittedName>
        <fullName evidence="3">RNA recognition motif</fullName>
    </submittedName>
</protein>
<evidence type="ECO:0000313" key="5">
    <source>
        <dbReference type="Proteomes" id="UP000002051"/>
    </source>
</evidence>
<feature type="region of interest" description="Disordered" evidence="1">
    <location>
        <begin position="165"/>
        <end position="189"/>
    </location>
</feature>
<dbReference type="SUPFAM" id="SSF54928">
    <property type="entry name" value="RNA-binding domain, RBD"/>
    <property type="match status" value="1"/>
</dbReference>
<feature type="region of interest" description="Disordered" evidence="1">
    <location>
        <begin position="551"/>
        <end position="570"/>
    </location>
</feature>
<feature type="compositionally biased region" description="Polar residues" evidence="1">
    <location>
        <begin position="680"/>
        <end position="696"/>
    </location>
</feature>
<sequence>MRGRERGRESGGYSRFHQGQPWRRSLSPEVRYYGGARVPSRVPPYGGDRGVWADGRPRRRKAFEQVDNRRDRFREEQRYGGQRFRGRSRVLSREGHVIQYHRHGKDSATHHRHKSPMVKRSFSRTLQQRRHESVDPSVRVLVHRRLSIRPERGMLVQQQAEVLEVRPQKGSPPSSSQQKHEQHTMSVAQNGTNSNHFVTFYFTNVLDDISYSSLRQDFEVCGIMEDIYLAKKRNVNGAIFGFVRYSKVKDIDKLLKAVNNIWFGDYKVVAKVTAYDRYGNKRGEGRERGEGEKFKEGEKSKDEEGEFFRGGRGNMGRVFLEKGVAWGVGGGGSNKVEGAGTVYGAKPVVKERDVVEGRKTEVGAKVSRQGVFSNQVYVPKYSSSANDLSWATKGMVASVLNREVIPVLQRRILDAGFDNLVLFPLGADKVLLRTLDDSKRSFDFARMLLSTSSLEIINSEAQIVVDGVLFDLKIIEEWGLTLGEDACLFDEEDLDDVLSEMPDVHDDVNGCGDVDALVNHITENLNEDVGTHQQRYPSPVVLEPSLVSKDTSMSSASLKPQGMKPSLLSPLVDPKPVIGKVHAKDDLSNKDVSESGSKGRKNFFAKKKVLKRTSSCPPLRVRCSDSEKKGSGHLRHCAQNLKRIARLSDKDRKEVLRALRRTMKQRRTVSAVLKAKVKSTEANSESQSSVNNDWKH</sequence>
<dbReference type="GO" id="GO:0000381">
    <property type="term" value="P:regulation of alternative mRNA splicing, via spliceosome"/>
    <property type="evidence" value="ECO:0000318"/>
    <property type="project" value="GO_Central"/>
</dbReference>
<dbReference type="AlphaFoldDB" id="A0A072VKI0"/>
<feature type="region of interest" description="Disordered" evidence="1">
    <location>
        <begin position="1"/>
        <end position="26"/>
    </location>
</feature>
<feature type="region of interest" description="Disordered" evidence="1">
    <location>
        <begin position="102"/>
        <end position="130"/>
    </location>
</feature>
<evidence type="ECO:0000313" key="4">
    <source>
        <dbReference type="EnsemblPlants" id="KEH42136"/>
    </source>
</evidence>
<organism evidence="3 5">
    <name type="scientific">Medicago truncatula</name>
    <name type="common">Barrel medic</name>
    <name type="synonym">Medicago tribuloides</name>
    <dbReference type="NCBI Taxonomy" id="3880"/>
    <lineage>
        <taxon>Eukaryota</taxon>
        <taxon>Viridiplantae</taxon>
        <taxon>Streptophyta</taxon>
        <taxon>Embryophyta</taxon>
        <taxon>Tracheophyta</taxon>
        <taxon>Spermatophyta</taxon>
        <taxon>Magnoliopsida</taxon>
        <taxon>eudicotyledons</taxon>
        <taxon>Gunneridae</taxon>
        <taxon>Pentapetalae</taxon>
        <taxon>rosids</taxon>
        <taxon>fabids</taxon>
        <taxon>Fabales</taxon>
        <taxon>Fabaceae</taxon>
        <taxon>Papilionoideae</taxon>
        <taxon>50 kb inversion clade</taxon>
        <taxon>NPAAA clade</taxon>
        <taxon>Hologalegina</taxon>
        <taxon>IRL clade</taxon>
        <taxon>Trifolieae</taxon>
        <taxon>Medicago</taxon>
    </lineage>
</organism>
<reference evidence="3 5" key="1">
    <citation type="journal article" date="2011" name="Nature">
        <title>The Medicago genome provides insight into the evolution of rhizobial symbioses.</title>
        <authorList>
            <person name="Young N.D."/>
            <person name="Debelle F."/>
            <person name="Oldroyd G.E."/>
            <person name="Geurts R."/>
            <person name="Cannon S.B."/>
            <person name="Udvardi M.K."/>
            <person name="Benedito V.A."/>
            <person name="Mayer K.F."/>
            <person name="Gouzy J."/>
            <person name="Schoof H."/>
            <person name="Van de Peer Y."/>
            <person name="Proost S."/>
            <person name="Cook D.R."/>
            <person name="Meyers B.C."/>
            <person name="Spannagl M."/>
            <person name="Cheung F."/>
            <person name="De Mita S."/>
            <person name="Krishnakumar V."/>
            <person name="Gundlach H."/>
            <person name="Zhou S."/>
            <person name="Mudge J."/>
            <person name="Bharti A.K."/>
            <person name="Murray J.D."/>
            <person name="Naoumkina M.A."/>
            <person name="Rosen B."/>
            <person name="Silverstein K.A."/>
            <person name="Tang H."/>
            <person name="Rombauts S."/>
            <person name="Zhao P.X."/>
            <person name="Zhou P."/>
            <person name="Barbe V."/>
            <person name="Bardou P."/>
            <person name="Bechner M."/>
            <person name="Bellec A."/>
            <person name="Berger A."/>
            <person name="Berges H."/>
            <person name="Bidwell S."/>
            <person name="Bisseling T."/>
            <person name="Choisne N."/>
            <person name="Couloux A."/>
            <person name="Denny R."/>
            <person name="Deshpande S."/>
            <person name="Dai X."/>
            <person name="Doyle J.J."/>
            <person name="Dudez A.M."/>
            <person name="Farmer A.D."/>
            <person name="Fouteau S."/>
            <person name="Franken C."/>
            <person name="Gibelin C."/>
            <person name="Gish J."/>
            <person name="Goldstein S."/>
            <person name="Gonzalez A.J."/>
            <person name="Green P.J."/>
            <person name="Hallab A."/>
            <person name="Hartog M."/>
            <person name="Hua A."/>
            <person name="Humphray S.J."/>
            <person name="Jeong D.H."/>
            <person name="Jing Y."/>
            <person name="Jocker A."/>
            <person name="Kenton S.M."/>
            <person name="Kim D.J."/>
            <person name="Klee K."/>
            <person name="Lai H."/>
            <person name="Lang C."/>
            <person name="Lin S."/>
            <person name="Macmil S.L."/>
            <person name="Magdelenat G."/>
            <person name="Matthews L."/>
            <person name="McCorrison J."/>
            <person name="Monaghan E.L."/>
            <person name="Mun J.H."/>
            <person name="Najar F.Z."/>
            <person name="Nicholson C."/>
            <person name="Noirot C."/>
            <person name="O'Bleness M."/>
            <person name="Paule C.R."/>
            <person name="Poulain J."/>
            <person name="Prion F."/>
            <person name="Qin B."/>
            <person name="Qu C."/>
            <person name="Retzel E.F."/>
            <person name="Riddle C."/>
            <person name="Sallet E."/>
            <person name="Samain S."/>
            <person name="Samson N."/>
            <person name="Sanders I."/>
            <person name="Saurat O."/>
            <person name="Scarpelli C."/>
            <person name="Schiex T."/>
            <person name="Segurens B."/>
            <person name="Severin A.J."/>
            <person name="Sherrier D.J."/>
            <person name="Shi R."/>
            <person name="Sims S."/>
            <person name="Singer S.R."/>
            <person name="Sinharoy S."/>
            <person name="Sterck L."/>
            <person name="Viollet A."/>
            <person name="Wang B.B."/>
            <person name="Wang K."/>
            <person name="Wang M."/>
            <person name="Wang X."/>
            <person name="Warfsmann J."/>
            <person name="Weissenbach J."/>
            <person name="White D.D."/>
            <person name="White J.D."/>
            <person name="Wiley G.B."/>
            <person name="Wincker P."/>
            <person name="Xing Y."/>
            <person name="Yang L."/>
            <person name="Yao Z."/>
            <person name="Ying F."/>
            <person name="Zhai J."/>
            <person name="Zhou L."/>
            <person name="Zuber A."/>
            <person name="Denarie J."/>
            <person name="Dixon R.A."/>
            <person name="May G.D."/>
            <person name="Schwartz D.C."/>
            <person name="Rogers J."/>
            <person name="Quetier F."/>
            <person name="Town C.D."/>
            <person name="Roe B.A."/>
        </authorList>
    </citation>
    <scope>NUCLEOTIDE SEQUENCE [LARGE SCALE GENOMIC DNA]</scope>
    <source>
        <strain evidence="3">A17</strain>
        <strain evidence="4 5">cv. Jemalong A17</strain>
    </source>
</reference>